<dbReference type="SUPFAM" id="SSF49464">
    <property type="entry name" value="Carboxypeptidase regulatory domain-like"/>
    <property type="match status" value="1"/>
</dbReference>
<dbReference type="Gene3D" id="2.60.40.1120">
    <property type="entry name" value="Carboxypeptidase-like, regulatory domain"/>
    <property type="match status" value="1"/>
</dbReference>
<keyword evidence="3" id="KW-0121">Carboxypeptidase</keyword>
<dbReference type="InterPro" id="IPR008969">
    <property type="entry name" value="CarboxyPept-like_regulatory"/>
</dbReference>
<keyword evidence="4" id="KW-1185">Reference proteome</keyword>
<name>A0A9X3C7D4_9FLAO</name>
<gene>
    <name evidence="3" type="ORF">OIU80_02005</name>
</gene>
<dbReference type="Pfam" id="PF13715">
    <property type="entry name" value="CarbopepD_reg_2"/>
    <property type="match status" value="1"/>
</dbReference>
<evidence type="ECO:0000313" key="4">
    <source>
        <dbReference type="Proteomes" id="UP001151133"/>
    </source>
</evidence>
<dbReference type="InterPro" id="IPR051746">
    <property type="entry name" value="Kelch_domain_containing_8"/>
</dbReference>
<evidence type="ECO:0000256" key="2">
    <source>
        <dbReference type="ARBA" id="ARBA00022737"/>
    </source>
</evidence>
<dbReference type="EMBL" id="JAOZEV010000001">
    <property type="protein sequence ID" value="MCV9931047.1"/>
    <property type="molecule type" value="Genomic_DNA"/>
</dbReference>
<evidence type="ECO:0000313" key="3">
    <source>
        <dbReference type="EMBL" id="MCV9931047.1"/>
    </source>
</evidence>
<dbReference type="AlphaFoldDB" id="A0A9X3C7D4"/>
<organism evidence="3 4">
    <name type="scientific">Flavobacterium frigoritolerans</name>
    <dbReference type="NCBI Taxonomy" id="2987686"/>
    <lineage>
        <taxon>Bacteria</taxon>
        <taxon>Pseudomonadati</taxon>
        <taxon>Bacteroidota</taxon>
        <taxon>Flavobacteriia</taxon>
        <taxon>Flavobacteriales</taxon>
        <taxon>Flavobacteriaceae</taxon>
        <taxon>Flavobacterium</taxon>
    </lineage>
</organism>
<keyword evidence="3" id="KW-0378">Hydrolase</keyword>
<dbReference type="RefSeq" id="WP_264285433.1">
    <property type="nucleotide sequence ID" value="NZ_JAOZEV010000001.1"/>
</dbReference>
<dbReference type="GO" id="GO:0004180">
    <property type="term" value="F:carboxypeptidase activity"/>
    <property type="evidence" value="ECO:0007669"/>
    <property type="project" value="UniProtKB-KW"/>
</dbReference>
<keyword evidence="2" id="KW-0677">Repeat</keyword>
<dbReference type="SUPFAM" id="SSF117281">
    <property type="entry name" value="Kelch motif"/>
    <property type="match status" value="1"/>
</dbReference>
<sequence>MKNLIFIFILFPAILIAQNIKGNVISQKDNLPIENTNVFALSSKVGTITDENGKFYLKVLPEFKDDETLELSHIGYITKNVSLTYLAKNNYKIFLEEEVQNLSGVTIAANPKLKTKLAFTEITSLKHPVYSFGSFLKDDKIYISGGDAYPEIDHMAKVRAKIAAPTFKDFFNEGKGTTKRHYKKYLSIYDIKTNSWEFPDLKLQVRAYHNLHFYNNLIYILGGKKMFVNEVSSWEYLQDQIEVLDIEKLTIKVDKTNPHQAADFASFTYKDNIIVMGGSIKATESGVKDFTDKVHLYNITSGYWYELTSMPTAEEANGILIDDKIYLIGGNNGKPISKIETFDLVTEKWLTEGELFSGLERPAIAYNEDIIYFFEDEKMYTYNFKLKVLKEYEINLPLKYSAMYYNDNKLYILGGRIDNSYSKIPSANIFSIDLDEFKLTNPNKIKNLSQEITLAKTQG</sequence>
<protein>
    <submittedName>
        <fullName evidence="3">Carboxypeptidase-like regulatory domain-containing protein</fullName>
    </submittedName>
</protein>
<reference evidence="3" key="1">
    <citation type="submission" date="2022-10" db="EMBL/GenBank/DDBJ databases">
        <title>Two novel species of Flavobacterium.</title>
        <authorList>
            <person name="Liu Q."/>
            <person name="Xin Y.-H."/>
        </authorList>
    </citation>
    <scope>NUCLEOTIDE SEQUENCE</scope>
    <source>
        <strain evidence="3">LS1R47</strain>
    </source>
</reference>
<keyword evidence="3" id="KW-0645">Protease</keyword>
<evidence type="ECO:0000256" key="1">
    <source>
        <dbReference type="ARBA" id="ARBA00022441"/>
    </source>
</evidence>
<dbReference type="Pfam" id="PF24681">
    <property type="entry name" value="Kelch_KLHDC2_KLHL20_DRC7"/>
    <property type="match status" value="1"/>
</dbReference>
<comment type="caution">
    <text evidence="3">The sequence shown here is derived from an EMBL/GenBank/DDBJ whole genome shotgun (WGS) entry which is preliminary data.</text>
</comment>
<dbReference type="PANTHER" id="PTHR46260:SF3">
    <property type="entry name" value="RING-TYPE DOMAIN-CONTAINING PROTEIN"/>
    <property type="match status" value="1"/>
</dbReference>
<dbReference type="Gene3D" id="2.120.10.80">
    <property type="entry name" value="Kelch-type beta propeller"/>
    <property type="match status" value="1"/>
</dbReference>
<proteinExistence type="predicted"/>
<dbReference type="Proteomes" id="UP001151133">
    <property type="component" value="Unassembled WGS sequence"/>
</dbReference>
<keyword evidence="1" id="KW-0880">Kelch repeat</keyword>
<dbReference type="InterPro" id="IPR015915">
    <property type="entry name" value="Kelch-typ_b-propeller"/>
</dbReference>
<dbReference type="PANTHER" id="PTHR46260">
    <property type="entry name" value="RING-TYPE DOMAIN-CONTAINING PROTEIN"/>
    <property type="match status" value="1"/>
</dbReference>
<accession>A0A9X3C7D4</accession>